<evidence type="ECO:0000256" key="2">
    <source>
        <dbReference type="ARBA" id="ARBA00022723"/>
    </source>
</evidence>
<dbReference type="PANTHER" id="PTHR31313">
    <property type="entry name" value="TY1 ENHANCER ACTIVATOR"/>
    <property type="match status" value="1"/>
</dbReference>
<dbReference type="GO" id="GO:0006351">
    <property type="term" value="P:DNA-templated transcription"/>
    <property type="evidence" value="ECO:0007669"/>
    <property type="project" value="InterPro"/>
</dbReference>
<keyword evidence="5" id="KW-0238">DNA-binding</keyword>
<dbReference type="SUPFAM" id="SSF57701">
    <property type="entry name" value="Zn2/Cys6 DNA-binding domain"/>
    <property type="match status" value="1"/>
</dbReference>
<dbReference type="Gene3D" id="4.10.240.10">
    <property type="entry name" value="Zn(2)-C6 fungal-type DNA-binding domain"/>
    <property type="match status" value="1"/>
</dbReference>
<dbReference type="HOGENOM" id="CLU_007003_6_0_1"/>
<keyword evidence="4" id="KW-0805">Transcription regulation</keyword>
<evidence type="ECO:0000256" key="4">
    <source>
        <dbReference type="ARBA" id="ARBA00023015"/>
    </source>
</evidence>
<dbReference type="PROSITE" id="PS00463">
    <property type="entry name" value="ZN2_CY6_FUNGAL_1"/>
    <property type="match status" value="1"/>
</dbReference>
<evidence type="ECO:0000313" key="10">
    <source>
        <dbReference type="EMBL" id="KIW01892.1"/>
    </source>
</evidence>
<dbReference type="VEuPathDB" id="FungiDB:PV09_06735"/>
<dbReference type="CDD" id="cd00067">
    <property type="entry name" value="GAL4"/>
    <property type="match status" value="1"/>
</dbReference>
<feature type="compositionally biased region" description="Polar residues" evidence="8">
    <location>
        <begin position="10"/>
        <end position="34"/>
    </location>
</feature>
<dbReference type="InParanoid" id="A0A0D1YM54"/>
<feature type="compositionally biased region" description="Polar residues" evidence="8">
    <location>
        <begin position="684"/>
        <end position="697"/>
    </location>
</feature>
<evidence type="ECO:0000256" key="8">
    <source>
        <dbReference type="SAM" id="MobiDB-lite"/>
    </source>
</evidence>
<dbReference type="PANTHER" id="PTHR31313:SF81">
    <property type="entry name" value="TY1 ENHANCER ACTIVATOR"/>
    <property type="match status" value="1"/>
</dbReference>
<evidence type="ECO:0000256" key="3">
    <source>
        <dbReference type="ARBA" id="ARBA00022833"/>
    </source>
</evidence>
<keyword evidence="7" id="KW-0539">Nucleus</keyword>
<dbReference type="PROSITE" id="PS50048">
    <property type="entry name" value="ZN2_CY6_FUNGAL_2"/>
    <property type="match status" value="1"/>
</dbReference>
<dbReference type="InterPro" id="IPR051615">
    <property type="entry name" value="Transcr_Regulatory_Elem"/>
</dbReference>
<dbReference type="AlphaFoldDB" id="A0A0D1YM54"/>
<evidence type="ECO:0000256" key="6">
    <source>
        <dbReference type="ARBA" id="ARBA00023163"/>
    </source>
</evidence>
<dbReference type="GO" id="GO:0003677">
    <property type="term" value="F:DNA binding"/>
    <property type="evidence" value="ECO:0007669"/>
    <property type="project" value="UniProtKB-KW"/>
</dbReference>
<keyword evidence="2" id="KW-0479">Metal-binding</keyword>
<evidence type="ECO:0000256" key="1">
    <source>
        <dbReference type="ARBA" id="ARBA00004123"/>
    </source>
</evidence>
<dbReference type="SMART" id="SM00066">
    <property type="entry name" value="GAL4"/>
    <property type="match status" value="1"/>
</dbReference>
<organism evidence="10 11">
    <name type="scientific">Verruconis gallopava</name>
    <dbReference type="NCBI Taxonomy" id="253628"/>
    <lineage>
        <taxon>Eukaryota</taxon>
        <taxon>Fungi</taxon>
        <taxon>Dikarya</taxon>
        <taxon>Ascomycota</taxon>
        <taxon>Pezizomycotina</taxon>
        <taxon>Dothideomycetes</taxon>
        <taxon>Pleosporomycetidae</taxon>
        <taxon>Venturiales</taxon>
        <taxon>Sympoventuriaceae</taxon>
        <taxon>Verruconis</taxon>
    </lineage>
</organism>
<reference evidence="10 11" key="1">
    <citation type="submission" date="2015-01" db="EMBL/GenBank/DDBJ databases">
        <title>The Genome Sequence of Ochroconis gallopava CBS43764.</title>
        <authorList>
            <consortium name="The Broad Institute Genomics Platform"/>
            <person name="Cuomo C."/>
            <person name="de Hoog S."/>
            <person name="Gorbushina A."/>
            <person name="Stielow B."/>
            <person name="Teixiera M."/>
            <person name="Abouelleil A."/>
            <person name="Chapman S.B."/>
            <person name="Priest M."/>
            <person name="Young S.K."/>
            <person name="Wortman J."/>
            <person name="Nusbaum C."/>
            <person name="Birren B."/>
        </authorList>
    </citation>
    <scope>NUCLEOTIDE SEQUENCE [LARGE SCALE GENOMIC DNA]</scope>
    <source>
        <strain evidence="10 11">CBS 43764</strain>
    </source>
</reference>
<feature type="compositionally biased region" description="Polar residues" evidence="8">
    <location>
        <begin position="708"/>
        <end position="725"/>
    </location>
</feature>
<dbReference type="InterPro" id="IPR036864">
    <property type="entry name" value="Zn2-C6_fun-type_DNA-bd_sf"/>
</dbReference>
<gene>
    <name evidence="10" type="ORF">PV09_06735</name>
</gene>
<dbReference type="FunCoup" id="A0A0D1YM54">
    <property type="interactions" value="201"/>
</dbReference>
<protein>
    <recommendedName>
        <fullName evidence="9">Zn(2)-C6 fungal-type domain-containing protein</fullName>
    </recommendedName>
</protein>
<dbReference type="InterPro" id="IPR001138">
    <property type="entry name" value="Zn2Cys6_DnaBD"/>
</dbReference>
<dbReference type="GO" id="GO:0000981">
    <property type="term" value="F:DNA-binding transcription factor activity, RNA polymerase II-specific"/>
    <property type="evidence" value="ECO:0007669"/>
    <property type="project" value="InterPro"/>
</dbReference>
<dbReference type="GO" id="GO:0005634">
    <property type="term" value="C:nucleus"/>
    <property type="evidence" value="ECO:0007669"/>
    <property type="project" value="UniProtKB-SubCell"/>
</dbReference>
<dbReference type="SMART" id="SM00906">
    <property type="entry name" value="Fungal_trans"/>
    <property type="match status" value="1"/>
</dbReference>
<dbReference type="GO" id="GO:0008270">
    <property type="term" value="F:zinc ion binding"/>
    <property type="evidence" value="ECO:0007669"/>
    <property type="project" value="InterPro"/>
</dbReference>
<feature type="domain" description="Zn(2)-C6 fungal-type" evidence="9">
    <location>
        <begin position="64"/>
        <end position="95"/>
    </location>
</feature>
<dbReference type="Pfam" id="PF00172">
    <property type="entry name" value="Zn_clus"/>
    <property type="match status" value="1"/>
</dbReference>
<dbReference type="STRING" id="253628.A0A0D1YM54"/>
<sequence>MDGVDLPTADEQQQQQVPASAESQSKPASSTSTPKARPRKGKGKTEGGSAADGGDGKRRCVSTACIACRRRKSKCDGNLPACAACSSVYNTECVYDPNSDHRRKGVYKKDIDKLKTRNSTLEVLIQAILNSTEDEVPALVKQIRTCESLDSVAESILAKEAGLEEEDEEVDEGGGGAVGHFEGALSGKMGQLQLEEGSTRYLGGTSNLIYLTSEAEDLDAGGAVGVPEQYDSQQEAIVSWTNVTIDPELVTHLIEMYFTWHYTYFTTLSKAAFYRDFMRGMPPSGVRKYCTPLLVNAMLALGCHFTSWPNAREDPNDSATAGDHFFKEAKRLIMANDEHEHPRLTTVQALALMSVREAGCGREAKGWVYSGMSFRMACDLGLNLDSGTLSGSLESGLDDEEIDVRRITFWGCFLFDKCWSNYLGRLPQLPLSIVTVPKFEVFPMEDSAIWAAYTDSGVNQSHAQPSRTRAVALQISALCEISSDLMNNFYNPIDIDKSKGKQAELKKLSDIHQRLETWRRNLPQELEPKEGGLPSMLVMHMFFQLLYIHLFRPFLKYNQQNSPLPQNVSPRRLCTQAAGMISKLMRLYKRSHGLRQICNIAVYILHTACTIHLLNLPDKNARRDITHGVKHLEEIAEGWLCARRTLAILHVLSRKWKVDLPEEAITVLQRTNSKYGAWGIETAKTPSQKSESLSPSAMSPPEAMFQPVSASSNFNSQTQNPQTAQIGGVSPHPVQGSSEINTLPPQTVAEMQARLMHTSPAQTTQHGTPVSRTSIDSNMTPAGNSPSALFGGVDQLLRDSQDWWLRDQSQLALGFEQWPVGDTDWSLPMPISPPPAQQNHHSNVNVTSSPAMQTQSNGGYHTTGGQYSGLNGANGLNMQPQGFGSGIQQYPDEHQWYS</sequence>
<dbReference type="Pfam" id="PF04082">
    <property type="entry name" value="Fungal_trans"/>
    <property type="match status" value="1"/>
</dbReference>
<name>A0A0D1YM54_9PEZI</name>
<evidence type="ECO:0000256" key="5">
    <source>
        <dbReference type="ARBA" id="ARBA00023125"/>
    </source>
</evidence>
<keyword evidence="6" id="KW-0804">Transcription</keyword>
<keyword evidence="11" id="KW-1185">Reference proteome</keyword>
<evidence type="ECO:0000259" key="9">
    <source>
        <dbReference type="PROSITE" id="PS50048"/>
    </source>
</evidence>
<keyword evidence="3" id="KW-0862">Zinc</keyword>
<comment type="subcellular location">
    <subcellularLocation>
        <location evidence="1">Nucleus</location>
    </subcellularLocation>
</comment>
<dbReference type="CDD" id="cd12148">
    <property type="entry name" value="fungal_TF_MHR"/>
    <property type="match status" value="1"/>
</dbReference>
<dbReference type="GeneID" id="27314708"/>
<evidence type="ECO:0000313" key="11">
    <source>
        <dbReference type="Proteomes" id="UP000053259"/>
    </source>
</evidence>
<feature type="region of interest" description="Disordered" evidence="8">
    <location>
        <begin position="759"/>
        <end position="787"/>
    </location>
</feature>
<dbReference type="RefSeq" id="XP_016211761.1">
    <property type="nucleotide sequence ID" value="XM_016360422.1"/>
</dbReference>
<feature type="region of interest" description="Disordered" evidence="8">
    <location>
        <begin position="1"/>
        <end position="58"/>
    </location>
</feature>
<evidence type="ECO:0000256" key="7">
    <source>
        <dbReference type="ARBA" id="ARBA00023242"/>
    </source>
</evidence>
<accession>A0A0D1YM54</accession>
<dbReference type="EMBL" id="KN847552">
    <property type="protein sequence ID" value="KIW01892.1"/>
    <property type="molecule type" value="Genomic_DNA"/>
</dbReference>
<proteinExistence type="predicted"/>
<dbReference type="Proteomes" id="UP000053259">
    <property type="component" value="Unassembled WGS sequence"/>
</dbReference>
<feature type="region of interest" description="Disordered" evidence="8">
    <location>
        <begin position="681"/>
        <end position="741"/>
    </location>
</feature>
<dbReference type="InterPro" id="IPR007219">
    <property type="entry name" value="XnlR_reg_dom"/>
</dbReference>
<dbReference type="OrthoDB" id="2162761at2759"/>